<comment type="caution">
    <text evidence="2">The sequence shown here is derived from an EMBL/GenBank/DDBJ whole genome shotgun (WGS) entry which is preliminary data.</text>
</comment>
<gene>
    <name evidence="2" type="ORF">GCM10009799_34480</name>
</gene>
<dbReference type="Proteomes" id="UP001501585">
    <property type="component" value="Unassembled WGS sequence"/>
</dbReference>
<evidence type="ECO:0000256" key="1">
    <source>
        <dbReference type="SAM" id="MobiDB-lite"/>
    </source>
</evidence>
<protein>
    <submittedName>
        <fullName evidence="2">Uncharacterized protein</fullName>
    </submittedName>
</protein>
<accession>A0ABP5ERT5</accession>
<reference evidence="3" key="1">
    <citation type="journal article" date="2019" name="Int. J. Syst. Evol. Microbiol.">
        <title>The Global Catalogue of Microorganisms (GCM) 10K type strain sequencing project: providing services to taxonomists for standard genome sequencing and annotation.</title>
        <authorList>
            <consortium name="The Broad Institute Genomics Platform"/>
            <consortium name="The Broad Institute Genome Sequencing Center for Infectious Disease"/>
            <person name="Wu L."/>
            <person name="Ma J."/>
        </authorList>
    </citation>
    <scope>NUCLEOTIDE SEQUENCE [LARGE SCALE GENOMIC DNA]</scope>
    <source>
        <strain evidence="3">JCM 15313</strain>
    </source>
</reference>
<feature type="compositionally biased region" description="Polar residues" evidence="1">
    <location>
        <begin position="50"/>
        <end position="73"/>
    </location>
</feature>
<sequence length="73" mass="8228">MSEGPRSPARDRVDLAAQHRCYVAQTHPNWRQTPAHRPDETHKRADNVEKFSTTPWRGTPGATFSGSTNRNAD</sequence>
<feature type="compositionally biased region" description="Basic and acidic residues" evidence="1">
    <location>
        <begin position="36"/>
        <end position="49"/>
    </location>
</feature>
<feature type="region of interest" description="Disordered" evidence="1">
    <location>
        <begin position="26"/>
        <end position="73"/>
    </location>
</feature>
<evidence type="ECO:0000313" key="2">
    <source>
        <dbReference type="EMBL" id="GAA2004363.1"/>
    </source>
</evidence>
<organism evidence="2 3">
    <name type="scientific">Nocardiopsis rhodophaea</name>
    <dbReference type="NCBI Taxonomy" id="280238"/>
    <lineage>
        <taxon>Bacteria</taxon>
        <taxon>Bacillati</taxon>
        <taxon>Actinomycetota</taxon>
        <taxon>Actinomycetes</taxon>
        <taxon>Streptosporangiales</taxon>
        <taxon>Nocardiopsidaceae</taxon>
        <taxon>Nocardiopsis</taxon>
    </lineage>
</organism>
<keyword evidence="3" id="KW-1185">Reference proteome</keyword>
<proteinExistence type="predicted"/>
<name>A0ABP5ERT5_9ACTN</name>
<dbReference type="EMBL" id="BAAAPC010000014">
    <property type="protein sequence ID" value="GAA2004363.1"/>
    <property type="molecule type" value="Genomic_DNA"/>
</dbReference>
<evidence type="ECO:0000313" key="3">
    <source>
        <dbReference type="Proteomes" id="UP001501585"/>
    </source>
</evidence>